<feature type="transmembrane region" description="Helical" evidence="8">
    <location>
        <begin position="45"/>
        <end position="65"/>
    </location>
</feature>
<dbReference type="HAMAP" id="MF_00478">
    <property type="entry name" value="RsxE_RnfE"/>
    <property type="match status" value="1"/>
</dbReference>
<evidence type="ECO:0000256" key="3">
    <source>
        <dbReference type="ARBA" id="ARBA00022692"/>
    </source>
</evidence>
<keyword evidence="2 8" id="KW-0813">Transport</keyword>
<comment type="function">
    <text evidence="8">Part of a membrane-bound complex that couples electron transfer with translocation of ions across the membrane.</text>
</comment>
<evidence type="ECO:0000256" key="5">
    <source>
        <dbReference type="ARBA" id="ARBA00022982"/>
    </source>
</evidence>
<evidence type="ECO:0000256" key="2">
    <source>
        <dbReference type="ARBA" id="ARBA00022448"/>
    </source>
</evidence>
<keyword evidence="4 8" id="KW-1278">Translocase</keyword>
<dbReference type="PIRSF" id="PIRSF006102">
    <property type="entry name" value="NQR_DE"/>
    <property type="match status" value="1"/>
</dbReference>
<comment type="similarity">
    <text evidence="8">Belongs to the NqrDE/RnfAE family.</text>
</comment>
<evidence type="ECO:0000256" key="6">
    <source>
        <dbReference type="ARBA" id="ARBA00022989"/>
    </source>
</evidence>
<protein>
    <recommendedName>
        <fullName evidence="8">Ion-translocating oxidoreductase complex subunit E</fullName>
        <ecNumber evidence="8">7.-.-.-</ecNumber>
    </recommendedName>
    <alternativeName>
        <fullName evidence="8">Rnf electron transport complex subunit E</fullName>
    </alternativeName>
</protein>
<keyword evidence="10" id="KW-1185">Reference proteome</keyword>
<dbReference type="AlphaFoldDB" id="A0A1C0A588"/>
<name>A0A1C0A588_9FIRM</name>
<keyword evidence="8" id="KW-1003">Cell membrane</keyword>
<dbReference type="GO" id="GO:0012505">
    <property type="term" value="C:endomembrane system"/>
    <property type="evidence" value="ECO:0007669"/>
    <property type="project" value="UniProtKB-SubCell"/>
</dbReference>
<dbReference type="PANTHER" id="PTHR30586">
    <property type="entry name" value="ELECTRON TRANSPORT COMPLEX PROTEIN RNFE"/>
    <property type="match status" value="1"/>
</dbReference>
<feature type="transmembrane region" description="Helical" evidence="8">
    <location>
        <begin position="181"/>
        <end position="204"/>
    </location>
</feature>
<evidence type="ECO:0000313" key="10">
    <source>
        <dbReference type="Proteomes" id="UP000093514"/>
    </source>
</evidence>
<dbReference type="InterPro" id="IPR003667">
    <property type="entry name" value="NqrDE/RnfAE"/>
</dbReference>
<evidence type="ECO:0000256" key="4">
    <source>
        <dbReference type="ARBA" id="ARBA00022967"/>
    </source>
</evidence>
<keyword evidence="6 8" id="KW-1133">Transmembrane helix</keyword>
<dbReference type="PANTHER" id="PTHR30586:SF0">
    <property type="entry name" value="ION-TRANSLOCATING OXIDOREDUCTASE COMPLEX SUBUNIT E"/>
    <property type="match status" value="1"/>
</dbReference>
<accession>A0A1C0A588</accession>
<dbReference type="NCBIfam" id="NF009070">
    <property type="entry name" value="PRK12405.1"/>
    <property type="match status" value="1"/>
</dbReference>
<gene>
    <name evidence="8" type="primary">rnfE</name>
    <name evidence="9" type="ORF">U472_13040</name>
</gene>
<feature type="transmembrane region" description="Helical" evidence="8">
    <location>
        <begin position="133"/>
        <end position="154"/>
    </location>
</feature>
<dbReference type="GO" id="GO:0022900">
    <property type="term" value="P:electron transport chain"/>
    <property type="evidence" value="ECO:0007669"/>
    <property type="project" value="UniProtKB-UniRule"/>
</dbReference>
<comment type="subcellular location">
    <subcellularLocation>
        <location evidence="8">Cell membrane</location>
        <topology evidence="8">Multi-pass membrane protein</topology>
    </subcellularLocation>
    <subcellularLocation>
        <location evidence="1">Endomembrane system</location>
        <topology evidence="1">Multi-pass membrane protein</topology>
    </subcellularLocation>
</comment>
<keyword evidence="5 8" id="KW-0249">Electron transport</keyword>
<comment type="caution">
    <text evidence="9">The sequence shown here is derived from an EMBL/GenBank/DDBJ whole genome shotgun (WGS) entry which is preliminary data.</text>
</comment>
<dbReference type="NCBIfam" id="TIGR01948">
    <property type="entry name" value="rnfE"/>
    <property type="match status" value="1"/>
</dbReference>
<sequence>MVEVSNVLTLWKDFIKGLWKENPVFVMLLGMCPTLAVTNTATNGLAMGLATSFVLLGSGIVNSLVKKLIPDEVRIPSFIVIIATFVTIVDYSAKAYVPAIAESLKLFIPLIVVNCLILGRSESFASKQPVHRTIADALGMGVGFTWALTFLGIIREVIGFGTVFRGTGLAMQVMGEGFQPWLIMVLPAGAFLTLGTVLGVMNYFKSRAVNVKVDMQDSTGESCHTV</sequence>
<dbReference type="EC" id="7.-.-.-" evidence="8"/>
<comment type="subunit">
    <text evidence="8">The complex is composed of six subunits: RnfA, RnfB, RnfC, RnfD, RnfE and RnfG.</text>
</comment>
<dbReference type="Proteomes" id="UP000093514">
    <property type="component" value="Unassembled WGS sequence"/>
</dbReference>
<organism evidence="9 10">
    <name type="scientific">Orenia metallireducens</name>
    <dbReference type="NCBI Taxonomy" id="1413210"/>
    <lineage>
        <taxon>Bacteria</taxon>
        <taxon>Bacillati</taxon>
        <taxon>Bacillota</taxon>
        <taxon>Clostridia</taxon>
        <taxon>Halanaerobiales</taxon>
        <taxon>Halobacteroidaceae</taxon>
        <taxon>Orenia</taxon>
    </lineage>
</organism>
<evidence type="ECO:0000256" key="8">
    <source>
        <dbReference type="HAMAP-Rule" id="MF_00478"/>
    </source>
</evidence>
<evidence type="ECO:0000313" key="9">
    <source>
        <dbReference type="EMBL" id="OCL25279.1"/>
    </source>
</evidence>
<feature type="transmembrane region" description="Helical" evidence="8">
    <location>
        <begin position="77"/>
        <end position="97"/>
    </location>
</feature>
<dbReference type="GO" id="GO:0005886">
    <property type="term" value="C:plasma membrane"/>
    <property type="evidence" value="ECO:0007669"/>
    <property type="project" value="UniProtKB-SubCell"/>
</dbReference>
<dbReference type="Pfam" id="PF02508">
    <property type="entry name" value="Rnf-Nqr"/>
    <property type="match status" value="1"/>
</dbReference>
<dbReference type="InterPro" id="IPR010968">
    <property type="entry name" value="RnfE"/>
</dbReference>
<reference evidence="10" key="1">
    <citation type="submission" date="2016-07" db="EMBL/GenBank/DDBJ databases">
        <authorList>
            <person name="Florea S."/>
            <person name="Webb J.S."/>
            <person name="Jaromczyk J."/>
            <person name="Schardl C.L."/>
        </authorList>
    </citation>
    <scope>NUCLEOTIDE SEQUENCE [LARGE SCALE GENOMIC DNA]</scope>
    <source>
        <strain evidence="10">Z6</strain>
    </source>
</reference>
<feature type="transmembrane region" description="Helical" evidence="8">
    <location>
        <begin position="103"/>
        <end position="121"/>
    </location>
</feature>
<evidence type="ECO:0000256" key="1">
    <source>
        <dbReference type="ARBA" id="ARBA00004127"/>
    </source>
</evidence>
<evidence type="ECO:0000256" key="7">
    <source>
        <dbReference type="ARBA" id="ARBA00023136"/>
    </source>
</evidence>
<dbReference type="EMBL" id="LWDV01000010">
    <property type="protein sequence ID" value="OCL25279.1"/>
    <property type="molecule type" value="Genomic_DNA"/>
</dbReference>
<reference evidence="9 10" key="2">
    <citation type="submission" date="2016-08" db="EMBL/GenBank/DDBJ databases">
        <title>Orenia metallireducens sp. nov. strain Z6, a Novel Metal-reducing Firmicute from the Deep Subsurface.</title>
        <authorList>
            <person name="Maxim B.I."/>
            <person name="Kenneth K."/>
            <person name="Flynn T.M."/>
            <person name="Oloughlin E.J."/>
            <person name="Locke R.A."/>
            <person name="Weber J.R."/>
            <person name="Egan S.M."/>
            <person name="Mackie R.I."/>
            <person name="Cann I.K."/>
        </authorList>
    </citation>
    <scope>NUCLEOTIDE SEQUENCE [LARGE SCALE GENOMIC DNA]</scope>
    <source>
        <strain evidence="9 10">Z6</strain>
    </source>
</reference>
<proteinExistence type="inferred from homology"/>
<keyword evidence="7 8" id="KW-0472">Membrane</keyword>
<keyword evidence="3 8" id="KW-0812">Transmembrane</keyword>